<sequence>MAQVSNSSCRTRCWLGAALLGAVVIVALIRWANVSLFFSLLIGLVAFAASGALSTSRFCAGRNQEAKDAVEYAPPSQQSERPQPAVAAAVEDKVEEAEEAPGAARSVPRDEAAPLIGLDAALSRARQRSVEPPPEFLTAPRGGKADDLKRIRGIGPQLEALLNQTGVWHFDQIAGWRARDIALVEEKMKGFHGRITRDEWVKQARAIVQAGRGEG</sequence>
<keyword evidence="3" id="KW-1185">Reference proteome</keyword>
<organism evidence="2 3">
    <name type="scientific">Albidovulum marisflavi</name>
    <dbReference type="NCBI Taxonomy" id="2984159"/>
    <lineage>
        <taxon>Bacteria</taxon>
        <taxon>Pseudomonadati</taxon>
        <taxon>Pseudomonadota</taxon>
        <taxon>Alphaproteobacteria</taxon>
        <taxon>Rhodobacterales</taxon>
        <taxon>Paracoccaceae</taxon>
        <taxon>Albidovulum</taxon>
    </lineage>
</organism>
<reference evidence="2 3" key="1">
    <citation type="submission" date="2022-10" db="EMBL/GenBank/DDBJ databases">
        <title>Defluviimonas sp. nov., isolated from ocean surface water.</title>
        <authorList>
            <person name="He W."/>
            <person name="Wang L."/>
            <person name="Zhang D.-F."/>
        </authorList>
    </citation>
    <scope>NUCLEOTIDE SEQUENCE [LARGE SCALE GENOMIC DNA]</scope>
    <source>
        <strain evidence="2 3">WL0002</strain>
    </source>
</reference>
<evidence type="ECO:0000313" key="3">
    <source>
        <dbReference type="Proteomes" id="UP001652542"/>
    </source>
</evidence>
<dbReference type="Gene3D" id="1.10.150.20">
    <property type="entry name" value="5' to 3' exonuclease, C-terminal subdomain"/>
    <property type="match status" value="1"/>
</dbReference>
<protein>
    <recommendedName>
        <fullName evidence="4">Flap endonuclease-1-like 5' DNA nuclease</fullName>
    </recommendedName>
</protein>
<dbReference type="Proteomes" id="UP001652542">
    <property type="component" value="Unassembled WGS sequence"/>
</dbReference>
<evidence type="ECO:0008006" key="4">
    <source>
        <dbReference type="Google" id="ProtNLM"/>
    </source>
</evidence>
<gene>
    <name evidence="2" type="ORF">OEW28_14215</name>
</gene>
<name>A0ABT2ZF98_9RHOB</name>
<comment type="caution">
    <text evidence="2">The sequence shown here is derived from an EMBL/GenBank/DDBJ whole genome shotgun (WGS) entry which is preliminary data.</text>
</comment>
<accession>A0ABT2ZF98</accession>
<keyword evidence="1" id="KW-1133">Transmembrane helix</keyword>
<dbReference type="EMBL" id="JAOWKY010000004">
    <property type="protein sequence ID" value="MCV2869786.1"/>
    <property type="molecule type" value="Genomic_DNA"/>
</dbReference>
<keyword evidence="1" id="KW-0472">Membrane</keyword>
<proteinExistence type="predicted"/>
<dbReference type="RefSeq" id="WP_263735463.1">
    <property type="nucleotide sequence ID" value="NZ_JAOWKY010000004.1"/>
</dbReference>
<feature type="transmembrane region" description="Helical" evidence="1">
    <location>
        <begin position="35"/>
        <end position="53"/>
    </location>
</feature>
<keyword evidence="1" id="KW-0812">Transmembrane</keyword>
<evidence type="ECO:0000313" key="2">
    <source>
        <dbReference type="EMBL" id="MCV2869786.1"/>
    </source>
</evidence>
<evidence type="ECO:0000256" key="1">
    <source>
        <dbReference type="SAM" id="Phobius"/>
    </source>
</evidence>
<feature type="transmembrane region" description="Helical" evidence="1">
    <location>
        <begin position="12"/>
        <end position="29"/>
    </location>
</feature>